<dbReference type="AlphaFoldDB" id="A0A1X0U4E6"/>
<dbReference type="Gene3D" id="2.60.40.1250">
    <property type="entry name" value="Thiol:disulfide interchange protein DsbD, N-terminal domain"/>
    <property type="match status" value="1"/>
</dbReference>
<evidence type="ECO:0000256" key="2">
    <source>
        <dbReference type="ARBA" id="ARBA00022475"/>
    </source>
</evidence>
<keyword evidence="4" id="KW-0201">Cytochrome c-type biogenesis</keyword>
<dbReference type="Pfam" id="PF02683">
    <property type="entry name" value="DsbD_TM"/>
    <property type="match status" value="1"/>
</dbReference>
<dbReference type="InterPro" id="IPR035671">
    <property type="entry name" value="DsbD_gamma"/>
</dbReference>
<comment type="caution">
    <text evidence="10">The sequence shown here is derived from an EMBL/GenBank/DDBJ whole genome shotgun (WGS) entry which is preliminary data.</text>
</comment>
<dbReference type="SUPFAM" id="SSF52833">
    <property type="entry name" value="Thioredoxin-like"/>
    <property type="match status" value="1"/>
</dbReference>
<evidence type="ECO:0000256" key="1">
    <source>
        <dbReference type="ARBA" id="ARBA00004651"/>
    </source>
</evidence>
<evidence type="ECO:0000313" key="11">
    <source>
        <dbReference type="Proteomes" id="UP000192671"/>
    </source>
</evidence>
<dbReference type="Pfam" id="PF13899">
    <property type="entry name" value="Thioredoxin_7"/>
    <property type="match status" value="1"/>
</dbReference>
<feature type="transmembrane region" description="Helical" evidence="8">
    <location>
        <begin position="424"/>
        <end position="442"/>
    </location>
</feature>
<dbReference type="NCBIfam" id="NF001419">
    <property type="entry name" value="PRK00293.1"/>
    <property type="match status" value="1"/>
</dbReference>
<gene>
    <name evidence="10" type="ORF">A3835_01475</name>
</gene>
<keyword evidence="2" id="KW-1003">Cell membrane</keyword>
<dbReference type="Proteomes" id="UP000192671">
    <property type="component" value="Unassembled WGS sequence"/>
</dbReference>
<keyword evidence="3 8" id="KW-0812">Transmembrane</keyword>
<accession>A0A1X0U4E6</accession>
<sequence>MFLKFLFSIILFAGSLFAEVLDVSKAFVLTPSVDSQNVEVKFNFGENIYLYKESFEIKLAGKKINELLNLPSSENTGEYEIYPKDFSIFIPLNLVKENLSNGKAILDINYQGCAKNGICYRPQSKIYEITDQAGKFSIATFKKEQKNDADSFAEEFSSEQDIANGLGDKNFFISLLTFFGYGLLLSLTPCVFPMIPILSSIIVSKGANLNAKKGFLLSFIYVVAMSLAYALAGVAASLLGFGIAGALQNIYVLGAFAAIFIILSFSMFGFYDIKLPAKFENLISKKSQNSSGYVGIFIMGFASALIVSPCVAAPLAGALLYIAQSGNVFYGGIMLFAMGLGMGVPLLIIGLSSGKLLPKPGSWMDEVKKFFGFLMLIMAIWILARVLGEFFELLGYGIIGVFMAVYFGAFEVAEQSWTKFKKAFFILVFIYSVMLIVGSFLGSKEAFSPLSGLNLAKSDSALKFNSVKNLDELNEIIKNSNKPVLVDFYADWCVSCKEIEKITFKDGDVMNALANFALIRIDVTNGGPQNDEMLRNFGLIDPPALLLFNGGDELKFLRTIGFIDAKNFLAKLEKIK</sequence>
<feature type="transmembrane region" description="Helical" evidence="8">
    <location>
        <begin position="250"/>
        <end position="271"/>
    </location>
</feature>
<dbReference type="GO" id="GO:0005886">
    <property type="term" value="C:plasma membrane"/>
    <property type="evidence" value="ECO:0007669"/>
    <property type="project" value="UniProtKB-SubCell"/>
</dbReference>
<dbReference type="Pfam" id="PF11412">
    <property type="entry name" value="DsbD_N"/>
    <property type="match status" value="1"/>
</dbReference>
<feature type="transmembrane region" description="Helical" evidence="8">
    <location>
        <begin position="215"/>
        <end position="244"/>
    </location>
</feature>
<name>A0A1X0U4E6_9BACT</name>
<dbReference type="CDD" id="cd02953">
    <property type="entry name" value="DsbDgamma"/>
    <property type="match status" value="1"/>
</dbReference>
<evidence type="ECO:0000256" key="8">
    <source>
        <dbReference type="SAM" id="Phobius"/>
    </source>
</evidence>
<dbReference type="GO" id="GO:0045454">
    <property type="term" value="P:cell redox homeostasis"/>
    <property type="evidence" value="ECO:0007669"/>
    <property type="project" value="TreeGrafter"/>
</dbReference>
<evidence type="ECO:0000256" key="7">
    <source>
        <dbReference type="ARBA" id="ARBA00023284"/>
    </source>
</evidence>
<feature type="transmembrane region" description="Helical" evidence="8">
    <location>
        <begin position="370"/>
        <end position="387"/>
    </location>
</feature>
<feature type="transmembrane region" description="Helical" evidence="8">
    <location>
        <begin position="393"/>
        <end position="412"/>
    </location>
</feature>
<protein>
    <submittedName>
        <fullName evidence="10">Cytochrome C biogenesis protein</fullName>
    </submittedName>
</protein>
<dbReference type="PROSITE" id="PS51352">
    <property type="entry name" value="THIOREDOXIN_2"/>
    <property type="match status" value="1"/>
</dbReference>
<evidence type="ECO:0000256" key="3">
    <source>
        <dbReference type="ARBA" id="ARBA00022692"/>
    </source>
</evidence>
<dbReference type="EMBL" id="LVWL01000017">
    <property type="protein sequence ID" value="ORI08985.1"/>
    <property type="molecule type" value="Genomic_DNA"/>
</dbReference>
<feature type="transmembrane region" description="Helical" evidence="8">
    <location>
        <begin position="178"/>
        <end position="203"/>
    </location>
</feature>
<dbReference type="InterPro" id="IPR036929">
    <property type="entry name" value="DsbDN_sf"/>
</dbReference>
<feature type="transmembrane region" description="Helical" evidence="8">
    <location>
        <begin position="328"/>
        <end position="349"/>
    </location>
</feature>
<organism evidence="10 11">
    <name type="scientific">Campylobacter concisus</name>
    <dbReference type="NCBI Taxonomy" id="199"/>
    <lineage>
        <taxon>Bacteria</taxon>
        <taxon>Pseudomonadati</taxon>
        <taxon>Campylobacterota</taxon>
        <taxon>Epsilonproteobacteria</taxon>
        <taxon>Campylobacterales</taxon>
        <taxon>Campylobacteraceae</taxon>
        <taxon>Campylobacter</taxon>
    </lineage>
</organism>
<evidence type="ECO:0000256" key="6">
    <source>
        <dbReference type="ARBA" id="ARBA00023136"/>
    </source>
</evidence>
<dbReference type="InterPro" id="IPR013766">
    <property type="entry name" value="Thioredoxin_domain"/>
</dbReference>
<dbReference type="PANTHER" id="PTHR32234:SF0">
    <property type="entry name" value="THIOL:DISULFIDE INTERCHANGE PROTEIN DSBD"/>
    <property type="match status" value="1"/>
</dbReference>
<dbReference type="SUPFAM" id="SSF74863">
    <property type="entry name" value="Thiol:disulfide interchange protein DsbD, N-terminal domain (DsbD-alpha)"/>
    <property type="match status" value="1"/>
</dbReference>
<reference evidence="10 11" key="1">
    <citation type="journal article" date="2017" name="Gene Rep">
        <title>The ribosomal RNA operon (rrn) of Campylobacter concisus supports molecular typing to genomospecies level.</title>
        <authorList>
            <person name="Huq M."/>
            <person name="Van T.T.H."/>
            <person name="Gurtler V."/>
            <person name="Elshagmani E."/>
            <person name="Allemailem K.S."/>
            <person name="Smooker P.M."/>
            <person name="Istivan T.S."/>
        </authorList>
    </citation>
    <scope>NUCLEOTIDE SEQUENCE [LARGE SCALE GENOMIC DNA]</scope>
    <source>
        <strain evidence="10 11">RCH 26</strain>
    </source>
</reference>
<dbReference type="InterPro" id="IPR017937">
    <property type="entry name" value="Thioredoxin_CS"/>
</dbReference>
<dbReference type="InterPro" id="IPR036249">
    <property type="entry name" value="Thioredoxin-like_sf"/>
</dbReference>
<dbReference type="Gene3D" id="3.40.30.10">
    <property type="entry name" value="Glutaredoxin"/>
    <property type="match status" value="1"/>
</dbReference>
<proteinExistence type="predicted"/>
<feature type="transmembrane region" description="Helical" evidence="8">
    <location>
        <begin position="292"/>
        <end position="322"/>
    </location>
</feature>
<dbReference type="PANTHER" id="PTHR32234">
    <property type="entry name" value="THIOL:DISULFIDE INTERCHANGE PROTEIN DSBD"/>
    <property type="match status" value="1"/>
</dbReference>
<dbReference type="InterPro" id="IPR028250">
    <property type="entry name" value="DsbDN"/>
</dbReference>
<dbReference type="GO" id="GO:0015035">
    <property type="term" value="F:protein-disulfide reductase activity"/>
    <property type="evidence" value="ECO:0007669"/>
    <property type="project" value="TreeGrafter"/>
</dbReference>
<keyword evidence="5 8" id="KW-1133">Transmembrane helix</keyword>
<evidence type="ECO:0000259" key="9">
    <source>
        <dbReference type="PROSITE" id="PS51352"/>
    </source>
</evidence>
<keyword evidence="6 8" id="KW-0472">Membrane</keyword>
<dbReference type="InterPro" id="IPR003834">
    <property type="entry name" value="Cyt_c_assmbl_TM_dom"/>
</dbReference>
<keyword evidence="7" id="KW-0676">Redox-active center</keyword>
<comment type="subcellular location">
    <subcellularLocation>
        <location evidence="1">Cell membrane</location>
        <topology evidence="1">Multi-pass membrane protein</topology>
    </subcellularLocation>
</comment>
<dbReference type="GO" id="GO:0017004">
    <property type="term" value="P:cytochrome complex assembly"/>
    <property type="evidence" value="ECO:0007669"/>
    <property type="project" value="UniProtKB-KW"/>
</dbReference>
<evidence type="ECO:0000256" key="5">
    <source>
        <dbReference type="ARBA" id="ARBA00022989"/>
    </source>
</evidence>
<evidence type="ECO:0000256" key="4">
    <source>
        <dbReference type="ARBA" id="ARBA00022748"/>
    </source>
</evidence>
<evidence type="ECO:0000313" key="10">
    <source>
        <dbReference type="EMBL" id="ORI08985.1"/>
    </source>
</evidence>
<dbReference type="PROSITE" id="PS00194">
    <property type="entry name" value="THIOREDOXIN_1"/>
    <property type="match status" value="1"/>
</dbReference>
<feature type="domain" description="Thioredoxin" evidence="9">
    <location>
        <begin position="444"/>
        <end position="576"/>
    </location>
</feature>